<comment type="similarity">
    <text evidence="1">Belongs to the peptidase A1 family.</text>
</comment>
<name>A0A1L0D9T2_9ASCO</name>
<dbReference type="PROSITE" id="PS51767">
    <property type="entry name" value="PEPTIDASE_A1"/>
    <property type="match status" value="1"/>
</dbReference>
<sequence length="396" mass="43974">MRALVLALLTQAGFCFVTLPIKYVAREQSIGVYEPQTSKFLKTISYERELVLEAEVGPQKTNTEFLVDFWGYSNTLTSQNECGKSCTSDHMGQSLNLGDVQVEDVPFTTLSLQNHLRFGPSEARRHEPLMVEKMNIVQLLKYQKKIKRALASFLFPKDDLSVGELVLGGIDHSKHRGALRKVPFSKPEEHLGSDKGNMIVVALDEILLNGKQLAKGGYDMMLSTSQISRLPQKFVTAIARHFGGVYDETVNSFYFGSSIVDTDETLTFSINGANIIVPVRELVTQNGQERYLLSITHDVNENVGILGMDILKHAYLVIDYDNSEIGLATAFRPLQEPLEVQELAYCDPSTSDTGHNDSVLKGYSLVNHCIEEDEVITAEDDQSVEVIAVGVTECSD</sequence>
<evidence type="ECO:0000259" key="3">
    <source>
        <dbReference type="PROSITE" id="PS51767"/>
    </source>
</evidence>
<evidence type="ECO:0000313" key="5">
    <source>
        <dbReference type="Proteomes" id="UP000182259"/>
    </source>
</evidence>
<dbReference type="Proteomes" id="UP000182259">
    <property type="component" value="Chromosome III"/>
</dbReference>
<dbReference type="EMBL" id="LT635766">
    <property type="protein sequence ID" value="SGZ53284.1"/>
    <property type="molecule type" value="Genomic_DNA"/>
</dbReference>
<feature type="domain" description="Peptidase A1" evidence="3">
    <location>
        <begin position="1"/>
        <end position="328"/>
    </location>
</feature>
<protein>
    <submittedName>
        <fullName evidence="4">CIC11C00000002938</fullName>
    </submittedName>
</protein>
<reference evidence="4 5" key="1">
    <citation type="submission" date="2016-10" db="EMBL/GenBank/DDBJ databases">
        <authorList>
            <person name="de Groot N.N."/>
        </authorList>
    </citation>
    <scope>NUCLEOTIDE SEQUENCE [LARGE SCALE GENOMIC DNA]</scope>
    <source>
        <strain evidence="4 5">PYCC 4715</strain>
    </source>
</reference>
<evidence type="ECO:0000256" key="2">
    <source>
        <dbReference type="ARBA" id="ARBA00023157"/>
    </source>
</evidence>
<accession>A0A1L0D9T2</accession>
<dbReference type="Gene3D" id="2.40.70.10">
    <property type="entry name" value="Acid Proteases"/>
    <property type="match status" value="1"/>
</dbReference>
<evidence type="ECO:0000313" key="4">
    <source>
        <dbReference type="EMBL" id="SGZ53284.1"/>
    </source>
</evidence>
<keyword evidence="2" id="KW-1015">Disulfide bond</keyword>
<dbReference type="PANTHER" id="PTHR47966:SF65">
    <property type="entry name" value="ASPARTIC-TYPE ENDOPEPTIDASE"/>
    <property type="match status" value="1"/>
</dbReference>
<dbReference type="GO" id="GO:0004190">
    <property type="term" value="F:aspartic-type endopeptidase activity"/>
    <property type="evidence" value="ECO:0007669"/>
    <property type="project" value="InterPro"/>
</dbReference>
<gene>
    <name evidence="4" type="ORF">SAMEA4029009_CIC11G00000002938</name>
</gene>
<dbReference type="InterPro" id="IPR021109">
    <property type="entry name" value="Peptidase_aspartic_dom_sf"/>
</dbReference>
<evidence type="ECO:0000256" key="1">
    <source>
        <dbReference type="ARBA" id="ARBA00007447"/>
    </source>
</evidence>
<organism evidence="4 5">
    <name type="scientific">Sungouiella intermedia</name>
    <dbReference type="NCBI Taxonomy" id="45354"/>
    <lineage>
        <taxon>Eukaryota</taxon>
        <taxon>Fungi</taxon>
        <taxon>Dikarya</taxon>
        <taxon>Ascomycota</taxon>
        <taxon>Saccharomycotina</taxon>
        <taxon>Pichiomycetes</taxon>
        <taxon>Metschnikowiaceae</taxon>
        <taxon>Sungouiella</taxon>
    </lineage>
</organism>
<dbReference type="GO" id="GO:0006508">
    <property type="term" value="P:proteolysis"/>
    <property type="evidence" value="ECO:0007669"/>
    <property type="project" value="InterPro"/>
</dbReference>
<dbReference type="InterPro" id="IPR001461">
    <property type="entry name" value="Aspartic_peptidase_A1"/>
</dbReference>
<dbReference type="AlphaFoldDB" id="A0A1L0D9T2"/>
<dbReference type="InterPro" id="IPR033121">
    <property type="entry name" value="PEPTIDASE_A1"/>
</dbReference>
<dbReference type="Pfam" id="PF00026">
    <property type="entry name" value="Asp"/>
    <property type="match status" value="1"/>
</dbReference>
<dbReference type="SUPFAM" id="SSF50630">
    <property type="entry name" value="Acid proteases"/>
    <property type="match status" value="1"/>
</dbReference>
<proteinExistence type="inferred from homology"/>
<dbReference type="PANTHER" id="PTHR47966">
    <property type="entry name" value="BETA-SITE APP-CLEAVING ENZYME, ISOFORM A-RELATED"/>
    <property type="match status" value="1"/>
</dbReference>